<dbReference type="AlphaFoldDB" id="A0A7Z0J7D5"/>
<keyword evidence="1" id="KW-0812">Transmembrane</keyword>
<keyword evidence="4" id="KW-1185">Reference proteome</keyword>
<feature type="chain" id="PRO_5038950083" description="LPXTG cell wall anchor domain-containing protein" evidence="2">
    <location>
        <begin position="20"/>
        <end position="201"/>
    </location>
</feature>
<reference evidence="3 4" key="1">
    <citation type="submission" date="2020-07" db="EMBL/GenBank/DDBJ databases">
        <title>Sequencing the genomes of 1000 actinobacteria strains.</title>
        <authorList>
            <person name="Klenk H.-P."/>
        </authorList>
    </citation>
    <scope>NUCLEOTIDE SEQUENCE [LARGE SCALE GENOMIC DNA]</scope>
    <source>
        <strain evidence="3 4">LI1</strain>
    </source>
</reference>
<evidence type="ECO:0008006" key="5">
    <source>
        <dbReference type="Google" id="ProtNLM"/>
    </source>
</evidence>
<evidence type="ECO:0000313" key="4">
    <source>
        <dbReference type="Proteomes" id="UP000537260"/>
    </source>
</evidence>
<keyword evidence="1" id="KW-0472">Membrane</keyword>
<dbReference type="EMBL" id="JACCFM010000001">
    <property type="protein sequence ID" value="NYJ20828.1"/>
    <property type="molecule type" value="Genomic_DNA"/>
</dbReference>
<organism evidence="3 4">
    <name type="scientific">Glaciibacter psychrotolerans</name>
    <dbReference type="NCBI Taxonomy" id="670054"/>
    <lineage>
        <taxon>Bacteria</taxon>
        <taxon>Bacillati</taxon>
        <taxon>Actinomycetota</taxon>
        <taxon>Actinomycetes</taxon>
        <taxon>Micrococcales</taxon>
        <taxon>Microbacteriaceae</taxon>
        <taxon>Glaciibacter</taxon>
    </lineage>
</organism>
<comment type="caution">
    <text evidence="3">The sequence shown here is derived from an EMBL/GenBank/DDBJ whole genome shotgun (WGS) entry which is preliminary data.</text>
</comment>
<proteinExistence type="predicted"/>
<feature type="signal peptide" evidence="2">
    <location>
        <begin position="1"/>
        <end position="19"/>
    </location>
</feature>
<keyword evidence="2" id="KW-0732">Signal</keyword>
<name>A0A7Z0J7D5_9MICO</name>
<protein>
    <recommendedName>
        <fullName evidence="5">LPXTG cell wall anchor domain-containing protein</fullName>
    </recommendedName>
</protein>
<keyword evidence="1" id="KW-1133">Transmembrane helix</keyword>
<sequence>MQRAIGAAFLVTGALTLSAAPGYAATSVVEPAFVVESEIREFVDGAGKKSRCSASAATLVPGVTRCLLFRVHNTSTQPITVRTITMSLDSTFPQPPSGCSAENLSLPTFTGLLPVTAGGWAESPGLPIRLENTATNQDNCKQTVLHFVFDGTASGSESQQGDGLAATGAAKLTGALLIGIVMVGLGMMVSGTNRRRTGLKS</sequence>
<evidence type="ECO:0000256" key="2">
    <source>
        <dbReference type="SAM" id="SignalP"/>
    </source>
</evidence>
<gene>
    <name evidence="3" type="ORF">HNR05_002619</name>
</gene>
<feature type="transmembrane region" description="Helical" evidence="1">
    <location>
        <begin position="172"/>
        <end position="191"/>
    </location>
</feature>
<dbReference type="Proteomes" id="UP000537260">
    <property type="component" value="Unassembled WGS sequence"/>
</dbReference>
<evidence type="ECO:0000313" key="3">
    <source>
        <dbReference type="EMBL" id="NYJ20828.1"/>
    </source>
</evidence>
<accession>A0A7Z0J7D5</accession>
<evidence type="ECO:0000256" key="1">
    <source>
        <dbReference type="SAM" id="Phobius"/>
    </source>
</evidence>